<name>V2SXA6_9GAMM</name>
<keyword evidence="3" id="KW-1185">Reference proteome</keyword>
<feature type="compositionally biased region" description="Basic and acidic residues" evidence="1">
    <location>
        <begin position="103"/>
        <end position="124"/>
    </location>
</feature>
<feature type="compositionally biased region" description="Polar residues" evidence="1">
    <location>
        <begin position="91"/>
        <end position="102"/>
    </location>
</feature>
<accession>V2SXA6</accession>
<gene>
    <name evidence="2" type="ORF">P256_02614</name>
</gene>
<dbReference type="EMBL" id="AYER01000029">
    <property type="protein sequence ID" value="ESK34918.1"/>
    <property type="molecule type" value="Genomic_DNA"/>
</dbReference>
<reference evidence="2 3" key="1">
    <citation type="submission" date="2013-10" db="EMBL/GenBank/DDBJ databases">
        <title>The Genome Sequence of Acinetobacter nectaris CIP 110549.</title>
        <authorList>
            <consortium name="The Broad Institute Genomics Platform"/>
            <consortium name="The Broad Institute Genome Sequencing Center for Infectious Disease"/>
            <person name="Cerqueira G."/>
            <person name="Feldgarden M."/>
            <person name="Courvalin P."/>
            <person name="Grillot-Courvalin C."/>
            <person name="Clermont D."/>
            <person name="Rocha E."/>
            <person name="Yoon E.-J."/>
            <person name="Nemec A."/>
            <person name="Young S.K."/>
            <person name="Zeng Q."/>
            <person name="Gargeya S."/>
            <person name="Fitzgerald M."/>
            <person name="Abouelleil A."/>
            <person name="Alvarado L."/>
            <person name="Berlin A.M."/>
            <person name="Chapman S.B."/>
            <person name="Gainer-Dewar J."/>
            <person name="Goldberg J."/>
            <person name="Gnerre S."/>
            <person name="Griggs A."/>
            <person name="Gujja S."/>
            <person name="Hansen M."/>
            <person name="Howarth C."/>
            <person name="Imamovic A."/>
            <person name="Ireland A."/>
            <person name="Larimer J."/>
            <person name="McCowan C."/>
            <person name="Murphy C."/>
            <person name="Pearson M."/>
            <person name="Poon T.W."/>
            <person name="Priest M."/>
            <person name="Roberts A."/>
            <person name="Saif S."/>
            <person name="Shea T."/>
            <person name="Sykes S."/>
            <person name="Wortman J."/>
            <person name="Nusbaum C."/>
            <person name="Birren B."/>
        </authorList>
    </citation>
    <scope>NUCLEOTIDE SEQUENCE [LARGE SCALE GENOMIC DNA]</scope>
    <source>
        <strain evidence="2 3">CIP 110549</strain>
    </source>
</reference>
<dbReference type="AlphaFoldDB" id="V2SXA6"/>
<comment type="caution">
    <text evidence="2">The sequence shown here is derived from an EMBL/GenBank/DDBJ whole genome shotgun (WGS) entry which is preliminary data.</text>
</comment>
<evidence type="ECO:0000256" key="1">
    <source>
        <dbReference type="SAM" id="MobiDB-lite"/>
    </source>
</evidence>
<evidence type="ECO:0000313" key="3">
    <source>
        <dbReference type="Proteomes" id="UP000023785"/>
    </source>
</evidence>
<organism evidence="2 3">
    <name type="scientific">Acinetobacter nectaris CIP 110549</name>
    <dbReference type="NCBI Taxonomy" id="1392540"/>
    <lineage>
        <taxon>Bacteria</taxon>
        <taxon>Pseudomonadati</taxon>
        <taxon>Pseudomonadota</taxon>
        <taxon>Gammaproteobacteria</taxon>
        <taxon>Moraxellales</taxon>
        <taxon>Moraxellaceae</taxon>
        <taxon>Acinetobacter</taxon>
    </lineage>
</organism>
<protein>
    <submittedName>
        <fullName evidence="2">Uncharacterized protein</fullName>
    </submittedName>
</protein>
<evidence type="ECO:0000313" key="2">
    <source>
        <dbReference type="EMBL" id="ESK34918.1"/>
    </source>
</evidence>
<proteinExistence type="predicted"/>
<dbReference type="Proteomes" id="UP000023785">
    <property type="component" value="Unassembled WGS sequence"/>
</dbReference>
<sequence>MNLFIYLISIISSLGLNMNKFFLGLISTTLVTTGFAANNSSTLSEQEAYRLGSQLATSNKDVSDALKQGIDDAKRENRESQNRNTERRQNQDNTQENTSSRRNNTEQRRDERESQNRSTERRQNQDNTQENT</sequence>
<dbReference type="HOGENOM" id="CLU_1931861_0_0_6"/>
<feature type="region of interest" description="Disordered" evidence="1">
    <location>
        <begin position="54"/>
        <end position="132"/>
    </location>
</feature>
<feature type="compositionally biased region" description="Basic and acidic residues" evidence="1">
    <location>
        <begin position="61"/>
        <end position="90"/>
    </location>
</feature>
<feature type="non-terminal residue" evidence="2">
    <location>
        <position position="132"/>
    </location>
</feature>